<dbReference type="InterPro" id="IPR008160">
    <property type="entry name" value="Collagen"/>
</dbReference>
<dbReference type="EMBL" id="CP120956">
    <property type="protein sequence ID" value="WFF78726.1"/>
    <property type="molecule type" value="Genomic_DNA"/>
</dbReference>
<dbReference type="PANTHER" id="PTHR24637:SF421">
    <property type="entry name" value="CUTICLE COLLAGEN DPY-2"/>
    <property type="match status" value="1"/>
</dbReference>
<name>A0AAX3SFF9_9BURK</name>
<reference evidence="4" key="1">
    <citation type="submission" date="2023-03" db="EMBL/GenBank/DDBJ databases">
        <title>Synergistic degradation of erythromycin by symbiotic bacteria Ery-6A and Ery-6B and application in simulated water remediation.</title>
        <authorList>
            <person name="Xu S."/>
        </authorList>
    </citation>
    <scope>NUCLEOTIDE SEQUENCE</scope>
    <source>
        <strain evidence="4">Ery-6A</strain>
    </source>
</reference>
<dbReference type="InterPro" id="IPR008983">
    <property type="entry name" value="Tumour_necrosis_fac-like_dom"/>
</dbReference>
<dbReference type="Pfam" id="PF01391">
    <property type="entry name" value="Collagen"/>
    <property type="match status" value="1"/>
</dbReference>
<evidence type="ECO:0000256" key="2">
    <source>
        <dbReference type="SAM" id="SignalP"/>
    </source>
</evidence>
<evidence type="ECO:0000313" key="4">
    <source>
        <dbReference type="EMBL" id="WFF78726.1"/>
    </source>
</evidence>
<evidence type="ECO:0000313" key="5">
    <source>
        <dbReference type="Proteomes" id="UP001219066"/>
    </source>
</evidence>
<feature type="compositionally biased region" description="Low complexity" evidence="1">
    <location>
        <begin position="100"/>
        <end position="146"/>
    </location>
</feature>
<feature type="domain" description="BclA C-terminal" evidence="3">
    <location>
        <begin position="180"/>
        <end position="307"/>
    </location>
</feature>
<dbReference type="RefSeq" id="WP_269466174.1">
    <property type="nucleotide sequence ID" value="NZ_CBCSDN010000014.1"/>
</dbReference>
<dbReference type="InterPro" id="IPR041415">
    <property type="entry name" value="BclA_C"/>
</dbReference>
<evidence type="ECO:0000259" key="3">
    <source>
        <dbReference type="Pfam" id="PF18573"/>
    </source>
</evidence>
<gene>
    <name evidence="4" type="ORF">PYR84_17465</name>
</gene>
<proteinExistence type="predicted"/>
<feature type="chain" id="PRO_5043365579" description="BclA C-terminal domain-containing protein" evidence="2">
    <location>
        <begin position="23"/>
        <end position="308"/>
    </location>
</feature>
<organism evidence="4 5">
    <name type="scientific">Delftia tsuruhatensis</name>
    <dbReference type="NCBI Taxonomy" id="180282"/>
    <lineage>
        <taxon>Bacteria</taxon>
        <taxon>Pseudomonadati</taxon>
        <taxon>Pseudomonadota</taxon>
        <taxon>Betaproteobacteria</taxon>
        <taxon>Burkholderiales</taxon>
        <taxon>Comamonadaceae</taxon>
        <taxon>Delftia</taxon>
    </lineage>
</organism>
<dbReference type="Gene3D" id="2.60.120.40">
    <property type="match status" value="1"/>
</dbReference>
<sequence length="308" mass="29697">MKFTLRSVSFAAAIVLSGAAVAAPGGADITITPPANGGFVIKNNAGNAERLRVMETGDVYLPNLSNTTEAGSVACYDDATGRLGKCAAGAIVGNPGPTGATGATGATGPAGATGATGQAGPAGPTGPIGIQGPAGQTGAQGPIGATGLQGPTGAQGDIGLPGPTGPTGPAGAGGTTATSMAAHNTSGSVIAVVLGGTDIPLPNSQNLSGFVVNGSNTIFTVASSGRYRVKYSIKITNNMLVSARVLLNGAAVDALTENTATSVSRFDGESIITLSAGDILNVQFFGMLGAVTLQSGSGAALIVEKLSD</sequence>
<dbReference type="Pfam" id="PF18573">
    <property type="entry name" value="BclA_C"/>
    <property type="match status" value="1"/>
</dbReference>
<dbReference type="AlphaFoldDB" id="A0AAX3SFF9"/>
<evidence type="ECO:0000256" key="1">
    <source>
        <dbReference type="SAM" id="MobiDB-lite"/>
    </source>
</evidence>
<accession>A0AAX3SFF9</accession>
<keyword evidence="2" id="KW-0732">Signal</keyword>
<feature type="region of interest" description="Disordered" evidence="1">
    <location>
        <begin position="100"/>
        <end position="179"/>
    </location>
</feature>
<dbReference type="Proteomes" id="UP001219066">
    <property type="component" value="Chromosome"/>
</dbReference>
<dbReference type="PANTHER" id="PTHR24637">
    <property type="entry name" value="COLLAGEN"/>
    <property type="match status" value="1"/>
</dbReference>
<protein>
    <recommendedName>
        <fullName evidence="3">BclA C-terminal domain-containing protein</fullName>
    </recommendedName>
</protein>
<feature type="signal peptide" evidence="2">
    <location>
        <begin position="1"/>
        <end position="22"/>
    </location>
</feature>